<comment type="caution">
    <text evidence="2">The sequence shown here is derived from an EMBL/GenBank/DDBJ whole genome shotgun (WGS) entry which is preliminary data.</text>
</comment>
<evidence type="ECO:0000256" key="1">
    <source>
        <dbReference type="SAM" id="Phobius"/>
    </source>
</evidence>
<proteinExistence type="predicted"/>
<keyword evidence="1" id="KW-1133">Transmembrane helix</keyword>
<gene>
    <name evidence="2" type="ORF">MCW_00735</name>
</gene>
<accession>J0ZCT2</accession>
<reference evidence="2 3" key="1">
    <citation type="submission" date="2012-03" db="EMBL/GenBank/DDBJ databases">
        <title>The Genome Sequence of Bartonella washoensis 085-0475.</title>
        <authorList>
            <consortium name="The Broad Institute Genome Sequencing Platform"/>
            <consortium name="The Broad Institute Genome Sequencing Center for Infectious Disease"/>
            <person name="Feldgarden M."/>
            <person name="Kirby J."/>
            <person name="Kosoy M."/>
            <person name="Birtles R."/>
            <person name="Probert W.S."/>
            <person name="Chiaraviglio L."/>
            <person name="Young S.K."/>
            <person name="Zeng Q."/>
            <person name="Gargeya S."/>
            <person name="Fitzgerald M."/>
            <person name="Haas B."/>
            <person name="Abouelleil A."/>
            <person name="Alvarado L."/>
            <person name="Arachchi H.M."/>
            <person name="Berlin A."/>
            <person name="Chapman S.B."/>
            <person name="Gearin G."/>
            <person name="Goldberg J."/>
            <person name="Griggs A."/>
            <person name="Gujja S."/>
            <person name="Hansen M."/>
            <person name="Heiman D."/>
            <person name="Howarth C."/>
            <person name="Larimer J."/>
            <person name="Lui A."/>
            <person name="MacDonald P.J.P."/>
            <person name="McCowen C."/>
            <person name="Montmayeur A."/>
            <person name="Murphy C."/>
            <person name="Neiman D."/>
            <person name="Pearson M."/>
            <person name="Priest M."/>
            <person name="Roberts A."/>
            <person name="Saif S."/>
            <person name="Shea T."/>
            <person name="Sisk P."/>
            <person name="Stolte C."/>
            <person name="Sykes S."/>
            <person name="Wortman J."/>
            <person name="Nusbaum C."/>
            <person name="Birren B."/>
        </authorList>
    </citation>
    <scope>NUCLEOTIDE SEQUENCE [LARGE SCALE GENOMIC DNA]</scope>
    <source>
        <strain evidence="2 3">085-0475</strain>
    </source>
</reference>
<name>J0ZCT2_9HYPH</name>
<dbReference type="EMBL" id="AILX01000007">
    <property type="protein sequence ID" value="EJF85748.1"/>
    <property type="molecule type" value="Genomic_DNA"/>
</dbReference>
<feature type="transmembrane region" description="Helical" evidence="1">
    <location>
        <begin position="6"/>
        <end position="28"/>
    </location>
</feature>
<feature type="transmembrane region" description="Helical" evidence="1">
    <location>
        <begin position="40"/>
        <end position="64"/>
    </location>
</feature>
<sequence>MYILNIINELFLLVCFLIIFIYLFELYYKSKGCNEKNIKIKSLIIIISFFILFFILFSLFKFYINTI</sequence>
<evidence type="ECO:0000313" key="3">
    <source>
        <dbReference type="Proteomes" id="UP000002646"/>
    </source>
</evidence>
<dbReference type="HOGENOM" id="CLU_2803785_0_0_5"/>
<dbReference type="AlphaFoldDB" id="J0ZCT2"/>
<evidence type="ECO:0000313" key="2">
    <source>
        <dbReference type="EMBL" id="EJF85748.1"/>
    </source>
</evidence>
<dbReference type="Proteomes" id="UP000002646">
    <property type="component" value="Unassembled WGS sequence"/>
</dbReference>
<keyword evidence="1" id="KW-0812">Transmembrane</keyword>
<keyword evidence="1" id="KW-0472">Membrane</keyword>
<organism evidence="2 3">
    <name type="scientific">Cardidatus Bartonella washoeensis 085-0475</name>
    <dbReference type="NCBI Taxonomy" id="1094564"/>
    <lineage>
        <taxon>Bacteria</taxon>
        <taxon>Pseudomonadati</taxon>
        <taxon>Pseudomonadota</taxon>
        <taxon>Alphaproteobacteria</taxon>
        <taxon>Hyphomicrobiales</taxon>
        <taxon>Bartonellaceae</taxon>
        <taxon>Bartonella</taxon>
    </lineage>
</organism>
<protein>
    <submittedName>
        <fullName evidence="2">Uncharacterized protein</fullName>
    </submittedName>
</protein>